<evidence type="ECO:0008006" key="4">
    <source>
        <dbReference type="Google" id="ProtNLM"/>
    </source>
</evidence>
<gene>
    <name evidence="2" type="ORF">ACFP3M_19940</name>
</gene>
<comment type="caution">
    <text evidence="2">The sequence shown here is derived from an EMBL/GenBank/DDBJ whole genome shotgun (WGS) entry which is preliminary data.</text>
</comment>
<name>A0ABW1FLS3_9ACTN</name>
<evidence type="ECO:0000313" key="2">
    <source>
        <dbReference type="EMBL" id="MFC5895076.1"/>
    </source>
</evidence>
<dbReference type="EMBL" id="JBHSPW010000009">
    <property type="protein sequence ID" value="MFC5895076.1"/>
    <property type="molecule type" value="Genomic_DNA"/>
</dbReference>
<dbReference type="Proteomes" id="UP001596241">
    <property type="component" value="Unassembled WGS sequence"/>
</dbReference>
<protein>
    <recommendedName>
        <fullName evidence="4">Transposase</fullName>
    </recommendedName>
</protein>
<keyword evidence="3" id="KW-1185">Reference proteome</keyword>
<evidence type="ECO:0000313" key="3">
    <source>
        <dbReference type="Proteomes" id="UP001596241"/>
    </source>
</evidence>
<reference evidence="3" key="1">
    <citation type="journal article" date="2019" name="Int. J. Syst. Evol. Microbiol.">
        <title>The Global Catalogue of Microorganisms (GCM) 10K type strain sequencing project: providing services to taxonomists for standard genome sequencing and annotation.</title>
        <authorList>
            <consortium name="The Broad Institute Genomics Platform"/>
            <consortium name="The Broad Institute Genome Sequencing Center for Infectious Disease"/>
            <person name="Wu L."/>
            <person name="Ma J."/>
        </authorList>
    </citation>
    <scope>NUCLEOTIDE SEQUENCE [LARGE SCALE GENOMIC DNA]</scope>
    <source>
        <strain evidence="3">CGMCC 1.15809</strain>
    </source>
</reference>
<evidence type="ECO:0000256" key="1">
    <source>
        <dbReference type="SAM" id="MobiDB-lite"/>
    </source>
</evidence>
<organism evidence="2 3">
    <name type="scientific">Streptomyces ramulosus</name>
    <dbReference type="NCBI Taxonomy" id="47762"/>
    <lineage>
        <taxon>Bacteria</taxon>
        <taxon>Bacillati</taxon>
        <taxon>Actinomycetota</taxon>
        <taxon>Actinomycetes</taxon>
        <taxon>Kitasatosporales</taxon>
        <taxon>Streptomycetaceae</taxon>
        <taxon>Streptomyces</taxon>
    </lineage>
</organism>
<proteinExistence type="predicted"/>
<feature type="region of interest" description="Disordered" evidence="1">
    <location>
        <begin position="35"/>
        <end position="66"/>
    </location>
</feature>
<accession>A0ABW1FLS3</accession>
<sequence>MWESLVQAYEHVLPWAPLAPLVPLAVVMWWPSPGRRGAKGGGRPADPEAFRVEPIRPPRSRRPAPAEGLLLPPCLVAYERKLAASAEWQWARRRALMRAVLGM</sequence>
<dbReference type="RefSeq" id="WP_345077593.1">
    <property type="nucleotide sequence ID" value="NZ_BAAAWG010000002.1"/>
</dbReference>
<feature type="compositionally biased region" description="Basic and acidic residues" evidence="1">
    <location>
        <begin position="45"/>
        <end position="56"/>
    </location>
</feature>